<evidence type="ECO:0000313" key="2">
    <source>
        <dbReference type="EMBL" id="KYM98091.1"/>
    </source>
</evidence>
<protein>
    <submittedName>
        <fullName evidence="2">Uncharacterized protein</fullName>
    </submittedName>
</protein>
<evidence type="ECO:0000313" key="3">
    <source>
        <dbReference type="Proteomes" id="UP000078542"/>
    </source>
</evidence>
<keyword evidence="3" id="KW-1185">Reference proteome</keyword>
<organism evidence="2 3">
    <name type="scientific">Cyphomyrmex costatus</name>
    <dbReference type="NCBI Taxonomy" id="456900"/>
    <lineage>
        <taxon>Eukaryota</taxon>
        <taxon>Metazoa</taxon>
        <taxon>Ecdysozoa</taxon>
        <taxon>Arthropoda</taxon>
        <taxon>Hexapoda</taxon>
        <taxon>Insecta</taxon>
        <taxon>Pterygota</taxon>
        <taxon>Neoptera</taxon>
        <taxon>Endopterygota</taxon>
        <taxon>Hymenoptera</taxon>
        <taxon>Apocrita</taxon>
        <taxon>Aculeata</taxon>
        <taxon>Formicoidea</taxon>
        <taxon>Formicidae</taxon>
        <taxon>Myrmicinae</taxon>
        <taxon>Cyphomyrmex</taxon>
    </lineage>
</organism>
<gene>
    <name evidence="2" type="ORF">ALC62_11437</name>
</gene>
<dbReference type="EMBL" id="KQ978023">
    <property type="protein sequence ID" value="KYM98091.1"/>
    <property type="molecule type" value="Genomic_DNA"/>
</dbReference>
<dbReference type="Proteomes" id="UP000078542">
    <property type="component" value="Unassembled WGS sequence"/>
</dbReference>
<reference evidence="2 3" key="1">
    <citation type="submission" date="2016-03" db="EMBL/GenBank/DDBJ databases">
        <title>Cyphomyrmex costatus WGS genome.</title>
        <authorList>
            <person name="Nygaard S."/>
            <person name="Hu H."/>
            <person name="Boomsma J."/>
            <person name="Zhang G."/>
        </authorList>
    </citation>
    <scope>NUCLEOTIDE SEQUENCE [LARGE SCALE GENOMIC DNA]</scope>
    <source>
        <strain evidence="2">MS0001</strain>
        <tissue evidence="2">Whole body</tissue>
    </source>
</reference>
<feature type="compositionally biased region" description="Basic residues" evidence="1">
    <location>
        <begin position="34"/>
        <end position="55"/>
    </location>
</feature>
<evidence type="ECO:0000256" key="1">
    <source>
        <dbReference type="SAM" id="MobiDB-lite"/>
    </source>
</evidence>
<name>A0A195CCZ7_9HYME</name>
<feature type="compositionally biased region" description="Basic and acidic residues" evidence="1">
    <location>
        <begin position="12"/>
        <end position="33"/>
    </location>
</feature>
<proteinExistence type="predicted"/>
<accession>A0A195CCZ7</accession>
<dbReference type="AlphaFoldDB" id="A0A195CCZ7"/>
<feature type="region of interest" description="Disordered" evidence="1">
    <location>
        <begin position="1"/>
        <end position="82"/>
    </location>
</feature>
<sequence>MKRKLKYTSSDKQNENLEPKKRERKKTENATSKKDRKLRKETRGRRTKRRRRKKQRSESAAPDVPPASPEVPRDSTFGSTHVITPVSCYTPFEQQQQQRFDRETTR</sequence>